<evidence type="ECO:0000313" key="2">
    <source>
        <dbReference type="EMBL" id="KAK5974087.1"/>
    </source>
</evidence>
<reference evidence="2 3" key="1">
    <citation type="submission" date="2019-10" db="EMBL/GenBank/DDBJ databases">
        <title>Assembly and Annotation for the nematode Trichostrongylus colubriformis.</title>
        <authorList>
            <person name="Martin J."/>
        </authorList>
    </citation>
    <scope>NUCLEOTIDE SEQUENCE [LARGE SCALE GENOMIC DNA]</scope>
    <source>
        <strain evidence="2">G859</strain>
        <tissue evidence="2">Whole worm</tissue>
    </source>
</reference>
<dbReference type="EMBL" id="WIXE01014694">
    <property type="protein sequence ID" value="KAK5974087.1"/>
    <property type="molecule type" value="Genomic_DNA"/>
</dbReference>
<feature type="signal peptide" evidence="1">
    <location>
        <begin position="1"/>
        <end position="17"/>
    </location>
</feature>
<gene>
    <name evidence="2" type="ORF">GCK32_013627</name>
</gene>
<keyword evidence="1" id="KW-0732">Signal</keyword>
<comment type="caution">
    <text evidence="2">The sequence shown here is derived from an EMBL/GenBank/DDBJ whole genome shotgun (WGS) entry which is preliminary data.</text>
</comment>
<evidence type="ECO:0000256" key="1">
    <source>
        <dbReference type="SAM" id="SignalP"/>
    </source>
</evidence>
<dbReference type="Gene3D" id="2.60.120.620">
    <property type="entry name" value="q2cbj1_9rhob like domain"/>
    <property type="match status" value="1"/>
</dbReference>
<name>A0AAN8ILU8_TRICO</name>
<evidence type="ECO:0000313" key="3">
    <source>
        <dbReference type="Proteomes" id="UP001331761"/>
    </source>
</evidence>
<protein>
    <submittedName>
        <fullName evidence="2">Uncharacterized protein</fullName>
    </submittedName>
</protein>
<dbReference type="AlphaFoldDB" id="A0AAN8ILU8"/>
<organism evidence="2 3">
    <name type="scientific">Trichostrongylus colubriformis</name>
    <name type="common">Black scour worm</name>
    <dbReference type="NCBI Taxonomy" id="6319"/>
    <lineage>
        <taxon>Eukaryota</taxon>
        <taxon>Metazoa</taxon>
        <taxon>Ecdysozoa</taxon>
        <taxon>Nematoda</taxon>
        <taxon>Chromadorea</taxon>
        <taxon>Rhabditida</taxon>
        <taxon>Rhabditina</taxon>
        <taxon>Rhabditomorpha</taxon>
        <taxon>Strongyloidea</taxon>
        <taxon>Trichostrongylidae</taxon>
        <taxon>Trichostrongylus</taxon>
    </lineage>
</organism>
<accession>A0AAN8ILU8</accession>
<sequence>MAFVLLLLSLYFIVTQKGNLVSINLKDSDFDGAEHWEKDWLNLCNGKYERDTTEKELFCHTFIKNYHFVNVEVLSEDPILVIFRNFAPARYVDDFLEDVWKENLEQLGVGNYDGDLTYEKPNARLANGSWIDHTASYGVARMFKRAVALLPFINFAYSEPWQVI</sequence>
<proteinExistence type="predicted"/>
<dbReference type="Proteomes" id="UP001331761">
    <property type="component" value="Unassembled WGS sequence"/>
</dbReference>
<feature type="chain" id="PRO_5043041848" evidence="1">
    <location>
        <begin position="18"/>
        <end position="164"/>
    </location>
</feature>
<keyword evidence="3" id="KW-1185">Reference proteome</keyword>